<dbReference type="AlphaFoldDB" id="A0A1F7WEA9"/>
<name>A0A1F7WEA9_9BACT</name>
<feature type="transmembrane region" description="Helical" evidence="2">
    <location>
        <begin position="6"/>
        <end position="29"/>
    </location>
</feature>
<keyword evidence="2" id="KW-0472">Membrane</keyword>
<dbReference type="EMBL" id="MGFG01000021">
    <property type="protein sequence ID" value="OGM00897.1"/>
    <property type="molecule type" value="Genomic_DNA"/>
</dbReference>
<keyword evidence="2" id="KW-0812">Transmembrane</keyword>
<proteinExistence type="predicted"/>
<keyword evidence="2" id="KW-1133">Transmembrane helix</keyword>
<dbReference type="Proteomes" id="UP000176988">
    <property type="component" value="Unassembled WGS sequence"/>
</dbReference>
<feature type="region of interest" description="Disordered" evidence="1">
    <location>
        <begin position="218"/>
        <end position="326"/>
    </location>
</feature>
<evidence type="ECO:0000313" key="4">
    <source>
        <dbReference type="Proteomes" id="UP000176988"/>
    </source>
</evidence>
<organism evidence="3 4">
    <name type="scientific">Candidatus Uhrbacteria bacterium RIFOXYC2_FULL_47_19</name>
    <dbReference type="NCBI Taxonomy" id="1802424"/>
    <lineage>
        <taxon>Bacteria</taxon>
        <taxon>Candidatus Uhriibacteriota</taxon>
    </lineage>
</organism>
<sequence length="326" mass="34191">MGNVLATIAVITVIALVFLLVAGITWWWCQNAPLRRYRLSHSKEEEDDNEEAEEAWYSDVTVDAPNESPASSSLEDGMSLPTTGDGIEIVVSLPSRPLVGPGQSSSVIGGGSPVVRSVKGGVRSVGPQMKTKMDGWPALSEDRARWIVAGTEELHEADQSDIDSVPTEVDKKQSLPGVETSEIVSVPELVSPPVAASPVSAVPSDGQPSRRHQIVQSGGTKMFVSGQPSPVVPGSVRRRTGSTSTLLGGFGTEPVKVVVKPMSGPKIGGLNEVGPARPPTESRPPRRHRQARTVLDAGPPASMSDQSEVVSNGKHGDSSGGSSESD</sequence>
<comment type="caution">
    <text evidence="3">The sequence shown here is derived from an EMBL/GenBank/DDBJ whole genome shotgun (WGS) entry which is preliminary data.</text>
</comment>
<evidence type="ECO:0000256" key="2">
    <source>
        <dbReference type="SAM" id="Phobius"/>
    </source>
</evidence>
<accession>A0A1F7WEA9</accession>
<protein>
    <submittedName>
        <fullName evidence="3">Uncharacterized protein</fullName>
    </submittedName>
</protein>
<evidence type="ECO:0000256" key="1">
    <source>
        <dbReference type="SAM" id="MobiDB-lite"/>
    </source>
</evidence>
<gene>
    <name evidence="3" type="ORF">A2480_00150</name>
</gene>
<reference evidence="3 4" key="1">
    <citation type="journal article" date="2016" name="Nat. Commun.">
        <title>Thousands of microbial genomes shed light on interconnected biogeochemical processes in an aquifer system.</title>
        <authorList>
            <person name="Anantharaman K."/>
            <person name="Brown C.T."/>
            <person name="Hug L.A."/>
            <person name="Sharon I."/>
            <person name="Castelle C.J."/>
            <person name="Probst A.J."/>
            <person name="Thomas B.C."/>
            <person name="Singh A."/>
            <person name="Wilkins M.J."/>
            <person name="Karaoz U."/>
            <person name="Brodie E.L."/>
            <person name="Williams K.H."/>
            <person name="Hubbard S.S."/>
            <person name="Banfield J.F."/>
        </authorList>
    </citation>
    <scope>NUCLEOTIDE SEQUENCE [LARGE SCALE GENOMIC DNA]</scope>
</reference>
<feature type="region of interest" description="Disordered" evidence="1">
    <location>
        <begin position="155"/>
        <end position="176"/>
    </location>
</feature>
<evidence type="ECO:0000313" key="3">
    <source>
        <dbReference type="EMBL" id="OGM00897.1"/>
    </source>
</evidence>